<reference evidence="4" key="1">
    <citation type="submission" date="2023-01" db="EMBL/GenBank/DDBJ databases">
        <title>Biogeochemical cycle of methane in antarctic sediments.</title>
        <authorList>
            <person name="Roldan D.M."/>
            <person name="Menes R.J."/>
        </authorList>
    </citation>
    <scope>NUCLEOTIDE SEQUENCE [LARGE SCALE GENOMIC DNA]</scope>
    <source>
        <strain evidence="4">K-2018 MAG008</strain>
    </source>
</reference>
<dbReference type="PANTHER" id="PTHR32114">
    <property type="entry name" value="ABC TRANSPORTER ABCH.3"/>
    <property type="match status" value="1"/>
</dbReference>
<dbReference type="AlphaFoldDB" id="A0AA43Q107"/>
<dbReference type="InterPro" id="IPR027417">
    <property type="entry name" value="P-loop_NTPase"/>
</dbReference>
<evidence type="ECO:0000256" key="2">
    <source>
        <dbReference type="SAM" id="MobiDB-lite"/>
    </source>
</evidence>
<feature type="domain" description="Rad50/SbcC-type AAA" evidence="3">
    <location>
        <begin position="7"/>
        <end position="227"/>
    </location>
</feature>
<evidence type="ECO:0000313" key="5">
    <source>
        <dbReference type="Proteomes" id="UP001160519"/>
    </source>
</evidence>
<dbReference type="InterPro" id="IPR038729">
    <property type="entry name" value="Rad50/SbcC_AAA"/>
</dbReference>
<feature type="coiled-coil region" evidence="1">
    <location>
        <begin position="637"/>
        <end position="664"/>
    </location>
</feature>
<keyword evidence="5" id="KW-1185">Reference proteome</keyword>
<accession>A0AA43Q107</accession>
<feature type="coiled-coil region" evidence="1">
    <location>
        <begin position="331"/>
        <end position="365"/>
    </location>
</feature>
<protein>
    <submittedName>
        <fullName evidence="4">AAA family ATPase</fullName>
    </submittedName>
</protein>
<evidence type="ECO:0000259" key="3">
    <source>
        <dbReference type="Pfam" id="PF13476"/>
    </source>
</evidence>
<feature type="region of interest" description="Disordered" evidence="2">
    <location>
        <begin position="1012"/>
        <end position="1039"/>
    </location>
</feature>
<dbReference type="Pfam" id="PF13558">
    <property type="entry name" value="SbcC_Walker_B"/>
    <property type="match status" value="1"/>
</dbReference>
<proteinExistence type="predicted"/>
<evidence type="ECO:0000256" key="1">
    <source>
        <dbReference type="SAM" id="Coils"/>
    </source>
</evidence>
<dbReference type="GO" id="GO:0016887">
    <property type="term" value="F:ATP hydrolysis activity"/>
    <property type="evidence" value="ECO:0007669"/>
    <property type="project" value="InterPro"/>
</dbReference>
<dbReference type="EMBL" id="JAQSDF010000002">
    <property type="protein sequence ID" value="MDI1229788.1"/>
    <property type="molecule type" value="Genomic_DNA"/>
</dbReference>
<dbReference type="Proteomes" id="UP001160519">
    <property type="component" value="Unassembled WGS sequence"/>
</dbReference>
<gene>
    <name evidence="4" type="ORF">PSU93_01390</name>
</gene>
<feature type="coiled-coil region" evidence="1">
    <location>
        <begin position="712"/>
        <end position="767"/>
    </location>
</feature>
<dbReference type="PANTHER" id="PTHR32114:SF2">
    <property type="entry name" value="ABC TRANSPORTER ABCH.3"/>
    <property type="match status" value="1"/>
</dbReference>
<dbReference type="Gene3D" id="3.40.50.300">
    <property type="entry name" value="P-loop containing nucleotide triphosphate hydrolases"/>
    <property type="match status" value="2"/>
</dbReference>
<dbReference type="SUPFAM" id="SSF52540">
    <property type="entry name" value="P-loop containing nucleoside triphosphate hydrolases"/>
    <property type="match status" value="2"/>
</dbReference>
<dbReference type="Pfam" id="PF13476">
    <property type="entry name" value="AAA_23"/>
    <property type="match status" value="1"/>
</dbReference>
<comment type="caution">
    <text evidence="4">The sequence shown here is derived from an EMBL/GenBank/DDBJ whole genome shotgun (WGS) entry which is preliminary data.</text>
</comment>
<evidence type="ECO:0000313" key="4">
    <source>
        <dbReference type="EMBL" id="MDI1229788.1"/>
    </source>
</evidence>
<feature type="coiled-coil region" evidence="1">
    <location>
        <begin position="1048"/>
        <end position="1075"/>
    </location>
</feature>
<feature type="coiled-coil region" evidence="1">
    <location>
        <begin position="516"/>
        <end position="577"/>
    </location>
</feature>
<keyword evidence="1" id="KW-0175">Coiled coil</keyword>
<organism evidence="4 5">
    <name type="scientific">Candidatus Methylobacter titanis</name>
    <dbReference type="NCBI Taxonomy" id="3053457"/>
    <lineage>
        <taxon>Bacteria</taxon>
        <taxon>Pseudomonadati</taxon>
        <taxon>Pseudomonadota</taxon>
        <taxon>Gammaproteobacteria</taxon>
        <taxon>Methylococcales</taxon>
        <taxon>Methylococcaceae</taxon>
        <taxon>Methylobacter</taxon>
    </lineage>
</organism>
<dbReference type="GO" id="GO:0006302">
    <property type="term" value="P:double-strand break repair"/>
    <property type="evidence" value="ECO:0007669"/>
    <property type="project" value="InterPro"/>
</dbReference>
<sequence length="1274" mass="142551">MRILAIRGKNLASLAEPFEILLNSGPLEQAGLFAITGQTGAGKSTILDALCLALYDKIPRLPDGHGFAVGHKDEAENLRVTSTDVRSILRRGTSHAYAEVDFIGKDKQHYRARWEVSKARGKADGRLQAQEVILSKIDDGQRIGQGKRNTLEIIGELIDLNFDQFRRSVLLAQGDFAAFLKAKKDERSSLLERITGTELYSVLSIAAFDRASQEKNALTQITNRMQDQIPLDDTARQLLEQQRDQFTDQLADLDKHIASNQQIIDWYAELKKRQAAEQLAREVVAGSQQAWDAADAERQLIQQVELAQPLRPLLSQYQMANTEYLDAQHQLKDSSDQHLAAEAKLQTAKAQLASLAVVLTDAEQQQQQAQPLLIKARALDTRIDVIRQTVSTLSAEENQLFNALDSAEKDHQSLLIQQAEQTTTLQRLTVWLEQNQAIKPIAAEWSRWDAELERYQMLNARKADDMLNAEQLRLAVTQDERSLAELKLAIDDSHKKGELQQQTLAQLKTQDSRQSLEDLHRSKDELEIKREQVLKALNLTNHAQELQQAIKQDTDKLAATEQTINDSTLQLQTVNQQRTANGAGLSEAKKALELIQATTHKNAEQFRSLLQDDQPCPVCGALEHPWKDQVSIGNEQAAAQSARVAELESQNETLIKAIAELTKSISQGQQQKTALADGLIEAQTKLAQCHNDWRALALHDFAITDSQLLPELKSHEQQISSDLARIKQQEKAALELQKQLKAAQDLFDADQRNKEKLSAEYASLDKQQAKNKADLEHVSAAILEQATQLQAIVELLATPFRQLENWQSYLQDSTAVFRQDCAVKAQQHQHTEQQIETAAKSLETVNHNEKLAEQALNQSRQQHQIKQAELNTRTDEMRKLSVEREAVLPKISADNYQQSINQSLQTARAAHQQAGQTVSQTETELATCKQNQLHWQTETGRRYGNLEKALSALNQLLGKQAIDLEQLSWFLEKDELWLTEQKTKMAVLERTLQESAALLKVKSDDCLKQRPPWMVDGTAPDSPRHSLHPWRSEVSQGVGNPCDQSHPVEIVEEDAHKLSVELQQQRQLAHNQKQEQVILLREDDKKIEAGRLLKAALDGQRQCWEQWESLNELIGSRSGAKFRTFAQSLTLEALLAHSNQHLEDFAKRYALQRVPGSDLELQIIDRDMADDVRSVHSLSGGESFLVSLALALGLASLSSNKTQVESLFIDEGFGSLDPETLDIAIASLDTLQALGRKVGVISHVPILVERIGAKVMVEKQGGGRSRVVIVAGGA</sequence>
<name>A0AA43Q107_9GAMM</name>